<dbReference type="InterPro" id="IPR044925">
    <property type="entry name" value="His-Me_finger_sf"/>
</dbReference>
<dbReference type="GO" id="GO:0046872">
    <property type="term" value="F:metal ion binding"/>
    <property type="evidence" value="ECO:0007669"/>
    <property type="project" value="UniProtKB-KW"/>
</dbReference>
<keyword evidence="5 10" id="KW-0255">Endonuclease</keyword>
<evidence type="ECO:0000256" key="4">
    <source>
        <dbReference type="ARBA" id="ARBA00022723"/>
    </source>
</evidence>
<dbReference type="Gene3D" id="3.40.570.10">
    <property type="entry name" value="Extracellular Endonuclease, subunit A"/>
    <property type="match status" value="1"/>
</dbReference>
<feature type="domain" description="DNA/RNA non-specific endonuclease/pyrophosphatase/phosphodiesterase" evidence="14">
    <location>
        <begin position="74"/>
        <end position="295"/>
    </location>
</feature>
<dbReference type="InterPro" id="IPR020821">
    <property type="entry name" value="ENPP1-3/EXOG-like_nuc-like"/>
</dbReference>
<dbReference type="Proteomes" id="UP000310685">
    <property type="component" value="Unassembled WGS sequence"/>
</dbReference>
<dbReference type="EMBL" id="SPRV01000014">
    <property type="protein sequence ID" value="TIC68033.1"/>
    <property type="molecule type" value="Genomic_DNA"/>
</dbReference>
<dbReference type="InterPro" id="IPR040255">
    <property type="entry name" value="Non-specific_endonuclease"/>
</dbReference>
<dbReference type="OrthoDB" id="5418055at2759"/>
<evidence type="ECO:0000256" key="9">
    <source>
        <dbReference type="PIRSR" id="PIRSR640255-2"/>
    </source>
</evidence>
<feature type="chain" id="PRO_5044609226" description="Endonuclease" evidence="12">
    <location>
        <begin position="22"/>
        <end position="323"/>
    </location>
</feature>
<dbReference type="EC" id="3.1.30.-" evidence="10"/>
<name>A0A4T0NWI0_9BASI</name>
<reference evidence="18 19" key="1">
    <citation type="submission" date="2019-03" db="EMBL/GenBank/DDBJ databases">
        <title>Sequencing 25 genomes of Wallemia mellicola.</title>
        <authorList>
            <person name="Gostincar C."/>
        </authorList>
    </citation>
    <scope>NUCLEOTIDE SEQUENCE [LARGE SCALE GENOMIC DNA]</scope>
    <source>
        <strain evidence="16 19">EXF-1262</strain>
        <strain evidence="17 18">EXF-1277</strain>
        <strain evidence="15 20">EXF-6152</strain>
    </source>
</reference>
<dbReference type="GO" id="GO:0005634">
    <property type="term" value="C:nucleus"/>
    <property type="evidence" value="ECO:0007669"/>
    <property type="project" value="TreeGrafter"/>
</dbReference>
<organism evidence="16 19">
    <name type="scientific">Wallemia mellicola</name>
    <dbReference type="NCBI Taxonomy" id="1708541"/>
    <lineage>
        <taxon>Eukaryota</taxon>
        <taxon>Fungi</taxon>
        <taxon>Dikarya</taxon>
        <taxon>Basidiomycota</taxon>
        <taxon>Wallemiomycotina</taxon>
        <taxon>Wallemiomycetes</taxon>
        <taxon>Wallemiales</taxon>
        <taxon>Wallemiaceae</taxon>
        <taxon>Wallemia</taxon>
    </lineage>
</organism>
<protein>
    <recommendedName>
        <fullName evidence="10">Endonuclease</fullName>
        <ecNumber evidence="10">3.1.30.-</ecNumber>
    </recommendedName>
</protein>
<sequence>MLSPLHLAVFASGAAIGAGSAAFYASQTNKKDNLAVALPQPASTPTIPAKSTSIHTPQDVIKFGFPGPIADLVRREAYFTAYDRSKRHPAWTAQHLTPASLARDPKAPNSDRKNSQFKEDNNIPDTFRARLSTYFRSGYDRGHLVPAADAKSSQNAMDETFYLTNIAPQVGPGFNREYWAYVETFCRNLTREFGHVYIFTLPLYLPARDLEGKWRVSYPVLGDPTNGAPTISVPTHFAKVIMTSKDDSHRDLSMASFVLPNQAIDERVPLTHFLQSTDVVERAAGVTLFNDAVKKSANDLCKRTKCEAVVRKFDQFGKQIAGK</sequence>
<evidence type="ECO:0000256" key="12">
    <source>
        <dbReference type="SAM" id="SignalP"/>
    </source>
</evidence>
<evidence type="ECO:0000313" key="19">
    <source>
        <dbReference type="Proteomes" id="UP000307169"/>
    </source>
</evidence>
<dbReference type="PANTHER" id="PTHR13966:SF5">
    <property type="entry name" value="ENDONUCLEASE G, MITOCHONDRIAL"/>
    <property type="match status" value="1"/>
</dbReference>
<evidence type="ECO:0000256" key="8">
    <source>
        <dbReference type="PIRSR" id="PIRSR640255-1"/>
    </source>
</evidence>
<dbReference type="Proteomes" id="UP000307169">
    <property type="component" value="Unassembled WGS sequence"/>
</dbReference>
<dbReference type="EMBL" id="SPRH01000014">
    <property type="protein sequence ID" value="TIC01980.1"/>
    <property type="molecule type" value="Genomic_DNA"/>
</dbReference>
<dbReference type="InterPro" id="IPR018524">
    <property type="entry name" value="DNA/RNA_endonuclease_AS"/>
</dbReference>
<evidence type="ECO:0000313" key="20">
    <source>
        <dbReference type="Proteomes" id="UP000310685"/>
    </source>
</evidence>
<keyword evidence="4 9" id="KW-0479">Metal-binding</keyword>
<keyword evidence="3 10" id="KW-0540">Nuclease</keyword>
<feature type="signal peptide" evidence="12">
    <location>
        <begin position="1"/>
        <end position="21"/>
    </location>
</feature>
<evidence type="ECO:0000259" key="14">
    <source>
        <dbReference type="SMART" id="SM00892"/>
    </source>
</evidence>
<evidence type="ECO:0000256" key="2">
    <source>
        <dbReference type="ARBA" id="ARBA00010052"/>
    </source>
</evidence>
<dbReference type="SMART" id="SM00892">
    <property type="entry name" value="Endonuclease_NS"/>
    <property type="match status" value="1"/>
</dbReference>
<evidence type="ECO:0000256" key="11">
    <source>
        <dbReference type="SAM" id="MobiDB-lite"/>
    </source>
</evidence>
<dbReference type="GO" id="GO:0005743">
    <property type="term" value="C:mitochondrial inner membrane"/>
    <property type="evidence" value="ECO:0007669"/>
    <property type="project" value="TreeGrafter"/>
</dbReference>
<feature type="domain" description="ENPP1-3/EXOG-like endonuclease/phosphodiesterase" evidence="13">
    <location>
        <begin position="75"/>
        <end position="295"/>
    </location>
</feature>
<evidence type="ECO:0000313" key="16">
    <source>
        <dbReference type="EMBL" id="TIC01980.1"/>
    </source>
</evidence>
<dbReference type="CDD" id="cd00091">
    <property type="entry name" value="NUC"/>
    <property type="match status" value="1"/>
</dbReference>
<dbReference type="SUPFAM" id="SSF54060">
    <property type="entry name" value="His-Me finger endonucleases"/>
    <property type="match status" value="1"/>
</dbReference>
<dbReference type="SMART" id="SM00477">
    <property type="entry name" value="NUC"/>
    <property type="match status" value="1"/>
</dbReference>
<evidence type="ECO:0000256" key="3">
    <source>
        <dbReference type="ARBA" id="ARBA00022722"/>
    </source>
</evidence>
<evidence type="ECO:0000256" key="5">
    <source>
        <dbReference type="ARBA" id="ARBA00022759"/>
    </source>
</evidence>
<dbReference type="PANTHER" id="PTHR13966">
    <property type="entry name" value="ENDONUCLEASE RELATED"/>
    <property type="match status" value="1"/>
</dbReference>
<dbReference type="AlphaFoldDB" id="A0A4T0NWI0"/>
<dbReference type="GO" id="GO:0006309">
    <property type="term" value="P:apoptotic DNA fragmentation"/>
    <property type="evidence" value="ECO:0007669"/>
    <property type="project" value="TreeGrafter"/>
</dbReference>
<comment type="caution">
    <text evidence="16">The sequence shown here is derived from an EMBL/GenBank/DDBJ whole genome shotgun (WGS) entry which is preliminary data.</text>
</comment>
<keyword evidence="7" id="KW-0460">Magnesium</keyword>
<accession>A0A4T0NWI0</accession>
<dbReference type="InterPro" id="IPR001604">
    <property type="entry name" value="Endo_G_ENPP1-like_dom"/>
</dbReference>
<comment type="similarity">
    <text evidence="2 10">Belongs to the DNA/RNA non-specific endonuclease family.</text>
</comment>
<dbReference type="GO" id="GO:0003676">
    <property type="term" value="F:nucleic acid binding"/>
    <property type="evidence" value="ECO:0007669"/>
    <property type="project" value="InterPro"/>
</dbReference>
<feature type="region of interest" description="Disordered" evidence="11">
    <location>
        <begin position="93"/>
        <end position="121"/>
    </location>
</feature>
<dbReference type="GO" id="GO:0000014">
    <property type="term" value="F:single-stranded DNA endodeoxyribonuclease activity"/>
    <property type="evidence" value="ECO:0007669"/>
    <property type="project" value="TreeGrafter"/>
</dbReference>
<feature type="compositionally biased region" description="Basic and acidic residues" evidence="11">
    <location>
        <begin position="103"/>
        <end position="121"/>
    </location>
</feature>
<dbReference type="Pfam" id="PF01223">
    <property type="entry name" value="Endonuclease_NS"/>
    <property type="match status" value="1"/>
</dbReference>
<dbReference type="FunFam" id="3.40.570.10:FF:000008">
    <property type="entry name" value="Probable NUC1-dna/rna non-specific nuclease, mitochondrial"/>
    <property type="match status" value="1"/>
</dbReference>
<evidence type="ECO:0000313" key="15">
    <source>
        <dbReference type="EMBL" id="TIB80671.1"/>
    </source>
</evidence>
<dbReference type="EMBL" id="SPRC01000014">
    <property type="protein sequence ID" value="TIB80671.1"/>
    <property type="molecule type" value="Genomic_DNA"/>
</dbReference>
<evidence type="ECO:0000256" key="6">
    <source>
        <dbReference type="ARBA" id="ARBA00022801"/>
    </source>
</evidence>
<evidence type="ECO:0000256" key="1">
    <source>
        <dbReference type="ARBA" id="ARBA00001946"/>
    </source>
</evidence>
<evidence type="ECO:0000313" key="18">
    <source>
        <dbReference type="Proteomes" id="UP000305362"/>
    </source>
</evidence>
<gene>
    <name evidence="17" type="ORF">E3Q03_01709</name>
    <name evidence="16" type="ORF">E3Q17_01637</name>
    <name evidence="15" type="ORF">E3Q22_01795</name>
</gene>
<dbReference type="InterPro" id="IPR044929">
    <property type="entry name" value="DNA/RNA_non-sp_Endonuclease_sf"/>
</dbReference>
<evidence type="ECO:0000259" key="13">
    <source>
        <dbReference type="SMART" id="SM00477"/>
    </source>
</evidence>
<dbReference type="Proteomes" id="UP000305362">
    <property type="component" value="Unassembled WGS sequence"/>
</dbReference>
<feature type="active site" description="Proton acceptor" evidence="8">
    <location>
        <position position="143"/>
    </location>
</feature>
<comment type="cofactor">
    <cofactor evidence="1 10">
        <name>Mg(2+)</name>
        <dbReference type="ChEBI" id="CHEBI:18420"/>
    </cofactor>
</comment>
<evidence type="ECO:0000256" key="7">
    <source>
        <dbReference type="ARBA" id="ARBA00022842"/>
    </source>
</evidence>
<dbReference type="PROSITE" id="PS01070">
    <property type="entry name" value="NUCLEASE_NON_SPEC"/>
    <property type="match status" value="1"/>
</dbReference>
<keyword evidence="12" id="KW-0732">Signal</keyword>
<evidence type="ECO:0000256" key="10">
    <source>
        <dbReference type="RuleBase" id="RU366055"/>
    </source>
</evidence>
<feature type="binding site" evidence="9">
    <location>
        <position position="175"/>
    </location>
    <ligand>
        <name>Mg(2+)</name>
        <dbReference type="ChEBI" id="CHEBI:18420"/>
        <note>catalytic</note>
    </ligand>
</feature>
<evidence type="ECO:0000313" key="17">
    <source>
        <dbReference type="EMBL" id="TIC68033.1"/>
    </source>
</evidence>
<keyword evidence="6 10" id="KW-0378">Hydrolase</keyword>
<proteinExistence type="inferred from homology"/>
<dbReference type="GO" id="GO:0004521">
    <property type="term" value="F:RNA endonuclease activity"/>
    <property type="evidence" value="ECO:0007669"/>
    <property type="project" value="TreeGrafter"/>
</dbReference>